<comment type="caution">
    <text evidence="3">The sequence shown here is derived from an EMBL/GenBank/DDBJ whole genome shotgun (WGS) entry which is preliminary data.</text>
</comment>
<name>A0AAD8PEH7_BABGI</name>
<feature type="region of interest" description="Disordered" evidence="1">
    <location>
        <begin position="205"/>
        <end position="233"/>
    </location>
</feature>
<evidence type="ECO:0000256" key="1">
    <source>
        <dbReference type="SAM" id="MobiDB-lite"/>
    </source>
</evidence>
<proteinExistence type="predicted"/>
<keyword evidence="2" id="KW-0732">Signal</keyword>
<gene>
    <name evidence="3" type="ORF">BgAZ_207430</name>
</gene>
<protein>
    <submittedName>
        <fullName evidence="3">Uncharacterized protein</fullName>
    </submittedName>
</protein>
<feature type="signal peptide" evidence="2">
    <location>
        <begin position="1"/>
        <end position="28"/>
    </location>
</feature>
<evidence type="ECO:0000313" key="4">
    <source>
        <dbReference type="Proteomes" id="UP001230268"/>
    </source>
</evidence>
<sequence length="233" mass="26314">MITVRQLTITSTIVWSLVSTLGLCIATASEKDWVDGPSRVALLAQLEKLISHSNDALKEFQESSKLTKQEIAKFKQIFPSEGIFSSSHFQNNTENVHVTPHNSRFTQLETKEIPSSTLIRNALYSTQPVSDPPQSSITVDALENIDDISRNATNVATFSDDGTRDFFEEELRQMKRESRVAKSLDTIKNNTQLLKYEIERLMSYKPEPPQPTFLANSDRNTEKRAPMDCGCKK</sequence>
<reference evidence="3" key="1">
    <citation type="submission" date="2023-08" db="EMBL/GenBank/DDBJ databases">
        <title>Draft sequence of the Babesia gibsoni genome.</title>
        <authorList>
            <person name="Yamagishi J.Y."/>
            <person name="Xuan X.X."/>
        </authorList>
    </citation>
    <scope>NUCLEOTIDE SEQUENCE</scope>
    <source>
        <strain evidence="3">Azabu</strain>
    </source>
</reference>
<dbReference type="Proteomes" id="UP001230268">
    <property type="component" value="Unassembled WGS sequence"/>
</dbReference>
<dbReference type="EMBL" id="JAVEPI010000002">
    <property type="protein sequence ID" value="KAK1443867.1"/>
    <property type="molecule type" value="Genomic_DNA"/>
</dbReference>
<keyword evidence="4" id="KW-1185">Reference proteome</keyword>
<evidence type="ECO:0000256" key="2">
    <source>
        <dbReference type="SAM" id="SignalP"/>
    </source>
</evidence>
<feature type="chain" id="PRO_5042289368" evidence="2">
    <location>
        <begin position="29"/>
        <end position="233"/>
    </location>
</feature>
<feature type="compositionally biased region" description="Basic and acidic residues" evidence="1">
    <location>
        <begin position="219"/>
        <end position="233"/>
    </location>
</feature>
<dbReference type="AlphaFoldDB" id="A0AAD8PEH7"/>
<organism evidence="3 4">
    <name type="scientific">Babesia gibsoni</name>
    <dbReference type="NCBI Taxonomy" id="33632"/>
    <lineage>
        <taxon>Eukaryota</taxon>
        <taxon>Sar</taxon>
        <taxon>Alveolata</taxon>
        <taxon>Apicomplexa</taxon>
        <taxon>Aconoidasida</taxon>
        <taxon>Piroplasmida</taxon>
        <taxon>Babesiidae</taxon>
        <taxon>Babesia</taxon>
    </lineage>
</organism>
<accession>A0AAD8PEH7</accession>
<evidence type="ECO:0000313" key="3">
    <source>
        <dbReference type="EMBL" id="KAK1443867.1"/>
    </source>
</evidence>